<feature type="transmembrane region" description="Helical" evidence="1">
    <location>
        <begin position="31"/>
        <end position="50"/>
    </location>
</feature>
<dbReference type="InParanoid" id="A0A543AXA8"/>
<dbReference type="OrthoDB" id="5194415at2"/>
<keyword evidence="1" id="KW-1133">Transmembrane helix</keyword>
<dbReference type="AlphaFoldDB" id="A0A543AXA8"/>
<dbReference type="EMBL" id="VFOW01000001">
    <property type="protein sequence ID" value="TQL77190.1"/>
    <property type="molecule type" value="Genomic_DNA"/>
</dbReference>
<evidence type="ECO:0000256" key="1">
    <source>
        <dbReference type="SAM" id="Phobius"/>
    </source>
</evidence>
<dbReference type="RefSeq" id="WP_142039694.1">
    <property type="nucleotide sequence ID" value="NZ_JBHTGS010000001.1"/>
</dbReference>
<protein>
    <submittedName>
        <fullName evidence="2">Uncharacterized protein</fullName>
    </submittedName>
</protein>
<evidence type="ECO:0000313" key="2">
    <source>
        <dbReference type="EMBL" id="TQL77190.1"/>
    </source>
</evidence>
<comment type="caution">
    <text evidence="2">The sequence shown here is derived from an EMBL/GenBank/DDBJ whole genome shotgun (WGS) entry which is preliminary data.</text>
</comment>
<sequence length="125" mass="13017">MTVDTPDRREEEAPADATGERAFAPTLIATVAWYVLPAVVYVGWVFSFGASSCEGLPCGRFEQAFRGLSGAMPWAFPSLALSLLIAVLLRLPAVGWRAGATGTAAAILGAGLTTAILRSVGYDIG</sequence>
<evidence type="ECO:0000313" key="3">
    <source>
        <dbReference type="Proteomes" id="UP000317043"/>
    </source>
</evidence>
<organism evidence="2 3">
    <name type="scientific">Stackebrandtia endophytica</name>
    <dbReference type="NCBI Taxonomy" id="1496996"/>
    <lineage>
        <taxon>Bacteria</taxon>
        <taxon>Bacillati</taxon>
        <taxon>Actinomycetota</taxon>
        <taxon>Actinomycetes</taxon>
        <taxon>Glycomycetales</taxon>
        <taxon>Glycomycetaceae</taxon>
        <taxon>Stackebrandtia</taxon>
    </lineage>
</organism>
<feature type="transmembrane region" description="Helical" evidence="1">
    <location>
        <begin position="71"/>
        <end position="89"/>
    </location>
</feature>
<keyword evidence="1" id="KW-0472">Membrane</keyword>
<keyword evidence="1" id="KW-0812">Transmembrane</keyword>
<gene>
    <name evidence="2" type="ORF">FB566_2741</name>
</gene>
<feature type="transmembrane region" description="Helical" evidence="1">
    <location>
        <begin position="95"/>
        <end position="117"/>
    </location>
</feature>
<keyword evidence="3" id="KW-1185">Reference proteome</keyword>
<dbReference type="Proteomes" id="UP000317043">
    <property type="component" value="Unassembled WGS sequence"/>
</dbReference>
<proteinExistence type="predicted"/>
<accession>A0A543AXA8</accession>
<name>A0A543AXA8_9ACTN</name>
<reference evidence="2 3" key="1">
    <citation type="submission" date="2019-06" db="EMBL/GenBank/DDBJ databases">
        <title>Sequencing the genomes of 1000 actinobacteria strains.</title>
        <authorList>
            <person name="Klenk H.-P."/>
        </authorList>
    </citation>
    <scope>NUCLEOTIDE SEQUENCE [LARGE SCALE GENOMIC DNA]</scope>
    <source>
        <strain evidence="2 3">DSM 45928</strain>
    </source>
</reference>